<sequence>MQDKPHTLPALDAMLLKTLREGQRLTWLELLITCRLNPAKHAINNLKQTELQLIHASLKQELFSLKIDTHQSIF</sequence>
<dbReference type="Proteomes" id="UP001202248">
    <property type="component" value="Unassembled WGS sequence"/>
</dbReference>
<reference evidence="1 2" key="1">
    <citation type="submission" date="2022-02" db="EMBL/GenBank/DDBJ databases">
        <authorList>
            <person name="Min J."/>
        </authorList>
    </citation>
    <scope>NUCLEOTIDE SEQUENCE [LARGE SCALE GENOMIC DNA]</scope>
    <source>
        <strain evidence="1 2">GR10-1</strain>
    </source>
</reference>
<name>A0ABS9SHV0_9BACT</name>
<gene>
    <name evidence="1" type="ORF">MKP09_08535</name>
</gene>
<dbReference type="RefSeq" id="WP_240827296.1">
    <property type="nucleotide sequence ID" value="NZ_JAKWBL010000001.1"/>
</dbReference>
<keyword evidence="2" id="KW-1185">Reference proteome</keyword>
<proteinExistence type="predicted"/>
<organism evidence="1 2">
    <name type="scientific">Niabella ginsengisoli</name>
    <dbReference type="NCBI Taxonomy" id="522298"/>
    <lineage>
        <taxon>Bacteria</taxon>
        <taxon>Pseudomonadati</taxon>
        <taxon>Bacteroidota</taxon>
        <taxon>Chitinophagia</taxon>
        <taxon>Chitinophagales</taxon>
        <taxon>Chitinophagaceae</taxon>
        <taxon>Niabella</taxon>
    </lineage>
</organism>
<protein>
    <submittedName>
        <fullName evidence="1">Uncharacterized protein</fullName>
    </submittedName>
</protein>
<dbReference type="EMBL" id="JAKWBL010000001">
    <property type="protein sequence ID" value="MCH5597946.1"/>
    <property type="molecule type" value="Genomic_DNA"/>
</dbReference>
<accession>A0ABS9SHV0</accession>
<evidence type="ECO:0000313" key="2">
    <source>
        <dbReference type="Proteomes" id="UP001202248"/>
    </source>
</evidence>
<evidence type="ECO:0000313" key="1">
    <source>
        <dbReference type="EMBL" id="MCH5597946.1"/>
    </source>
</evidence>
<comment type="caution">
    <text evidence="1">The sequence shown here is derived from an EMBL/GenBank/DDBJ whole genome shotgun (WGS) entry which is preliminary data.</text>
</comment>